<comment type="caution">
    <text evidence="1">Lacks conserved residue(s) required for the propagation of feature annotation.</text>
</comment>
<sequence length="107" mass="11696">NNFGVAYDYGSVLHYDPYGFALDDEIPVLTSKDANSQWSMGQRERAAFSDVAMVNALYDCAQKCPYPLVKCANGGIINSKTCAACICPYMVLSAYSFSSPSIHLYLS</sequence>
<proteinExistence type="predicted"/>
<dbReference type="GO" id="GO:0004222">
    <property type="term" value="F:metalloendopeptidase activity"/>
    <property type="evidence" value="ECO:0007669"/>
    <property type="project" value="InterPro"/>
</dbReference>
<gene>
    <name evidence="3" type="ORF">PMAYCL1PPCAC_19985</name>
</gene>
<dbReference type="PROSITE" id="PS51864">
    <property type="entry name" value="ASTACIN"/>
    <property type="match status" value="1"/>
</dbReference>
<dbReference type="EMBL" id="BTRK01000004">
    <property type="protein sequence ID" value="GMR49790.1"/>
    <property type="molecule type" value="Genomic_DNA"/>
</dbReference>
<evidence type="ECO:0000313" key="3">
    <source>
        <dbReference type="EMBL" id="GMR49790.1"/>
    </source>
</evidence>
<accession>A0AAN5CSK3</accession>
<dbReference type="SUPFAM" id="SSF55486">
    <property type="entry name" value="Metalloproteases ('zincins'), catalytic domain"/>
    <property type="match status" value="1"/>
</dbReference>
<evidence type="ECO:0000259" key="2">
    <source>
        <dbReference type="PROSITE" id="PS51864"/>
    </source>
</evidence>
<dbReference type="AlphaFoldDB" id="A0AAN5CSK3"/>
<dbReference type="InterPro" id="IPR024079">
    <property type="entry name" value="MetalloPept_cat_dom_sf"/>
</dbReference>
<dbReference type="InterPro" id="IPR001506">
    <property type="entry name" value="Peptidase_M12A"/>
</dbReference>
<evidence type="ECO:0000256" key="1">
    <source>
        <dbReference type="PROSITE-ProRule" id="PRU01211"/>
    </source>
</evidence>
<dbReference type="GO" id="GO:0006508">
    <property type="term" value="P:proteolysis"/>
    <property type="evidence" value="ECO:0007669"/>
    <property type="project" value="InterPro"/>
</dbReference>
<feature type="domain" description="Peptidase M12A" evidence="2">
    <location>
        <begin position="1"/>
        <end position="61"/>
    </location>
</feature>
<dbReference type="Pfam" id="PF01400">
    <property type="entry name" value="Astacin"/>
    <property type="match status" value="1"/>
</dbReference>
<dbReference type="Proteomes" id="UP001328107">
    <property type="component" value="Unassembled WGS sequence"/>
</dbReference>
<dbReference type="PANTHER" id="PTHR10127:SF875">
    <property type="entry name" value="ZINC METALLOPROTEINASE NAS-28"/>
    <property type="match status" value="1"/>
</dbReference>
<dbReference type="Gene3D" id="3.40.390.10">
    <property type="entry name" value="Collagenase (Catalytic Domain)"/>
    <property type="match status" value="1"/>
</dbReference>
<dbReference type="PANTHER" id="PTHR10127">
    <property type="entry name" value="DISCOIDIN, CUB, EGF, LAMININ , AND ZINC METALLOPROTEASE DOMAIN CONTAINING"/>
    <property type="match status" value="1"/>
</dbReference>
<feature type="non-terminal residue" evidence="3">
    <location>
        <position position="107"/>
    </location>
</feature>
<keyword evidence="4" id="KW-1185">Reference proteome</keyword>
<feature type="non-terminal residue" evidence="3">
    <location>
        <position position="1"/>
    </location>
</feature>
<reference evidence="4" key="1">
    <citation type="submission" date="2022-10" db="EMBL/GenBank/DDBJ databases">
        <title>Genome assembly of Pristionchus species.</title>
        <authorList>
            <person name="Yoshida K."/>
            <person name="Sommer R.J."/>
        </authorList>
    </citation>
    <scope>NUCLEOTIDE SEQUENCE [LARGE SCALE GENOMIC DNA]</scope>
    <source>
        <strain evidence="4">RS5460</strain>
    </source>
</reference>
<organism evidence="3 4">
    <name type="scientific">Pristionchus mayeri</name>
    <dbReference type="NCBI Taxonomy" id="1317129"/>
    <lineage>
        <taxon>Eukaryota</taxon>
        <taxon>Metazoa</taxon>
        <taxon>Ecdysozoa</taxon>
        <taxon>Nematoda</taxon>
        <taxon>Chromadorea</taxon>
        <taxon>Rhabditida</taxon>
        <taxon>Rhabditina</taxon>
        <taxon>Diplogasteromorpha</taxon>
        <taxon>Diplogasteroidea</taxon>
        <taxon>Neodiplogasteridae</taxon>
        <taxon>Pristionchus</taxon>
    </lineage>
</organism>
<evidence type="ECO:0000313" key="4">
    <source>
        <dbReference type="Proteomes" id="UP001328107"/>
    </source>
</evidence>
<name>A0AAN5CSK3_9BILA</name>
<comment type="caution">
    <text evidence="3">The sequence shown here is derived from an EMBL/GenBank/DDBJ whole genome shotgun (WGS) entry which is preliminary data.</text>
</comment>
<protein>
    <recommendedName>
        <fullName evidence="2">Peptidase M12A domain-containing protein</fullName>
    </recommendedName>
</protein>